<accession>A0ABP8PRE9</accession>
<organism evidence="4 5">
    <name type="scientific">Actinoallomurus oryzae</name>
    <dbReference type="NCBI Taxonomy" id="502180"/>
    <lineage>
        <taxon>Bacteria</taxon>
        <taxon>Bacillati</taxon>
        <taxon>Actinomycetota</taxon>
        <taxon>Actinomycetes</taxon>
        <taxon>Streptosporangiales</taxon>
        <taxon>Thermomonosporaceae</taxon>
        <taxon>Actinoallomurus</taxon>
    </lineage>
</organism>
<proteinExistence type="predicted"/>
<dbReference type="Gene3D" id="3.30.565.10">
    <property type="entry name" value="Histidine kinase-like ATPase, C-terminal domain"/>
    <property type="match status" value="1"/>
</dbReference>
<evidence type="ECO:0000256" key="2">
    <source>
        <dbReference type="SAM" id="MobiDB-lite"/>
    </source>
</evidence>
<comment type="caution">
    <text evidence="4">The sequence shown here is derived from an EMBL/GenBank/DDBJ whole genome shotgun (WGS) entry which is preliminary data.</text>
</comment>
<dbReference type="SUPFAM" id="SSF55874">
    <property type="entry name" value="ATPase domain of HSP90 chaperone/DNA topoisomerase II/histidine kinase"/>
    <property type="match status" value="1"/>
</dbReference>
<keyword evidence="1" id="KW-0418">Kinase</keyword>
<dbReference type="Pfam" id="PF13581">
    <property type="entry name" value="HATPase_c_2"/>
    <property type="match status" value="1"/>
</dbReference>
<keyword evidence="1" id="KW-0808">Transferase</keyword>
<name>A0ABP8PRE9_9ACTN</name>
<dbReference type="RefSeq" id="WP_345462134.1">
    <property type="nucleotide sequence ID" value="NZ_BAABHF010000016.1"/>
</dbReference>
<protein>
    <recommendedName>
        <fullName evidence="3">Histidine kinase/HSP90-like ATPase domain-containing protein</fullName>
    </recommendedName>
</protein>
<evidence type="ECO:0000256" key="1">
    <source>
        <dbReference type="ARBA" id="ARBA00022527"/>
    </source>
</evidence>
<dbReference type="InterPro" id="IPR003594">
    <property type="entry name" value="HATPase_dom"/>
</dbReference>
<feature type="domain" description="Histidine kinase/HSP90-like ATPase" evidence="3">
    <location>
        <begin position="25"/>
        <end position="138"/>
    </location>
</feature>
<dbReference type="InterPro" id="IPR036890">
    <property type="entry name" value="HATPase_C_sf"/>
</dbReference>
<evidence type="ECO:0000259" key="3">
    <source>
        <dbReference type="Pfam" id="PF13581"/>
    </source>
</evidence>
<dbReference type="Proteomes" id="UP001500503">
    <property type="component" value="Unassembled WGS sequence"/>
</dbReference>
<dbReference type="InterPro" id="IPR050267">
    <property type="entry name" value="Anti-sigma-factor_SerPK"/>
</dbReference>
<feature type="compositionally biased region" description="Basic and acidic residues" evidence="2">
    <location>
        <begin position="101"/>
        <end position="112"/>
    </location>
</feature>
<keyword evidence="5" id="KW-1185">Reference proteome</keyword>
<evidence type="ECO:0000313" key="5">
    <source>
        <dbReference type="Proteomes" id="UP001500503"/>
    </source>
</evidence>
<dbReference type="CDD" id="cd16936">
    <property type="entry name" value="HATPase_RsbW-like"/>
    <property type="match status" value="1"/>
</dbReference>
<reference evidence="5" key="1">
    <citation type="journal article" date="2019" name="Int. J. Syst. Evol. Microbiol.">
        <title>The Global Catalogue of Microorganisms (GCM) 10K type strain sequencing project: providing services to taxonomists for standard genome sequencing and annotation.</title>
        <authorList>
            <consortium name="The Broad Institute Genomics Platform"/>
            <consortium name="The Broad Institute Genome Sequencing Center for Infectious Disease"/>
            <person name="Wu L."/>
            <person name="Ma J."/>
        </authorList>
    </citation>
    <scope>NUCLEOTIDE SEQUENCE [LARGE SCALE GENOMIC DNA]</scope>
    <source>
        <strain evidence="5">JCM 17933</strain>
    </source>
</reference>
<dbReference type="EMBL" id="BAABHF010000016">
    <property type="protein sequence ID" value="GAA4491571.1"/>
    <property type="molecule type" value="Genomic_DNA"/>
</dbReference>
<feature type="region of interest" description="Disordered" evidence="2">
    <location>
        <begin position="87"/>
        <end position="112"/>
    </location>
</feature>
<gene>
    <name evidence="4" type="ORF">GCM10023191_025770</name>
</gene>
<evidence type="ECO:0000313" key="4">
    <source>
        <dbReference type="EMBL" id="GAA4491571.1"/>
    </source>
</evidence>
<dbReference type="PANTHER" id="PTHR35526:SF3">
    <property type="entry name" value="ANTI-SIGMA-F FACTOR RSBW"/>
    <property type="match status" value="1"/>
</dbReference>
<dbReference type="PANTHER" id="PTHR35526">
    <property type="entry name" value="ANTI-SIGMA-F FACTOR RSBW-RELATED"/>
    <property type="match status" value="1"/>
</dbReference>
<keyword evidence="1" id="KW-0723">Serine/threonine-protein kinase</keyword>
<sequence length="144" mass="15599">MSMPLTDASHDLGDDRYAMRWRRTFPGRPEQAQPAREFVAYLLSGCALADDAVSAVGEFVVNALRHTHSALPGGRFTVEVRRWPSGISIGVTDQGGTSEPAAREPDPMEESGRGLKTVAALASRWDWTGDVNGRTVIAVFDIAD</sequence>